<feature type="domain" description="HTH luxR-type" evidence="4">
    <location>
        <begin position="167"/>
        <end position="232"/>
    </location>
</feature>
<keyword evidence="3" id="KW-0804">Transcription</keyword>
<dbReference type="InterPro" id="IPR016032">
    <property type="entry name" value="Sig_transdc_resp-reg_C-effctor"/>
</dbReference>
<dbReference type="PANTHER" id="PTHR44688">
    <property type="entry name" value="DNA-BINDING TRANSCRIPTIONAL ACTIVATOR DEVR_DOSR"/>
    <property type="match status" value="1"/>
</dbReference>
<name>A0ABW3C777_SPHXN</name>
<keyword evidence="2" id="KW-0238">DNA-binding</keyword>
<accession>A0ABW3C777</accession>
<dbReference type="Pfam" id="PF00196">
    <property type="entry name" value="GerE"/>
    <property type="match status" value="1"/>
</dbReference>
<evidence type="ECO:0000259" key="4">
    <source>
        <dbReference type="PROSITE" id="PS50043"/>
    </source>
</evidence>
<dbReference type="PROSITE" id="PS00622">
    <property type="entry name" value="HTH_LUXR_1"/>
    <property type="match status" value="1"/>
</dbReference>
<dbReference type="CDD" id="cd06170">
    <property type="entry name" value="LuxR_C_like"/>
    <property type="match status" value="1"/>
</dbReference>
<reference evidence="6" key="1">
    <citation type="journal article" date="2019" name="Int. J. Syst. Evol. Microbiol.">
        <title>The Global Catalogue of Microorganisms (GCM) 10K type strain sequencing project: providing services to taxonomists for standard genome sequencing and annotation.</title>
        <authorList>
            <consortium name="The Broad Institute Genomics Platform"/>
            <consortium name="The Broad Institute Genome Sequencing Center for Infectious Disease"/>
            <person name="Wu L."/>
            <person name="Ma J."/>
        </authorList>
    </citation>
    <scope>NUCLEOTIDE SEQUENCE [LARGE SCALE GENOMIC DNA]</scope>
    <source>
        <strain evidence="6">CCUG 52537</strain>
    </source>
</reference>
<evidence type="ECO:0000256" key="1">
    <source>
        <dbReference type="ARBA" id="ARBA00023015"/>
    </source>
</evidence>
<dbReference type="Gene3D" id="1.10.10.10">
    <property type="entry name" value="Winged helix-like DNA-binding domain superfamily/Winged helix DNA-binding domain"/>
    <property type="match status" value="1"/>
</dbReference>
<dbReference type="InterPro" id="IPR000792">
    <property type="entry name" value="Tscrpt_reg_LuxR_C"/>
</dbReference>
<evidence type="ECO:0000313" key="5">
    <source>
        <dbReference type="EMBL" id="MFD0849729.1"/>
    </source>
</evidence>
<dbReference type="EMBL" id="JBHTIK010000011">
    <property type="protein sequence ID" value="MFD0849729.1"/>
    <property type="molecule type" value="Genomic_DNA"/>
</dbReference>
<dbReference type="SMART" id="SM00421">
    <property type="entry name" value="HTH_LUXR"/>
    <property type="match status" value="1"/>
</dbReference>
<evidence type="ECO:0000313" key="6">
    <source>
        <dbReference type="Proteomes" id="UP001597124"/>
    </source>
</evidence>
<keyword evidence="6" id="KW-1185">Reference proteome</keyword>
<dbReference type="Proteomes" id="UP001597124">
    <property type="component" value="Unassembled WGS sequence"/>
</dbReference>
<sequence>MTDALGASADPISIRTLSFVQRCLRVSFSTLVWIDASDVGFSEYLSLGLPDQLMQDYFAGVSQFDPLSISNTLGYNRCFVALGSDVVPQDSPAQIRYRSHLAHYGIEDELDMLVCVGAVPVASIAIHRRPVDPAFIEDDEFWLNLQSYVEFNMRFHPRVQSLVLSSALKGQYGLSKRETEVAMLVSDGASNSDIAEILCIKTGTVKTHIVRLLDKLGVSSRYGIMARCHAIRMDARN</sequence>
<organism evidence="5 6">
    <name type="scientific">Sphingosinicella xenopeptidilytica</name>
    <dbReference type="NCBI Taxonomy" id="364098"/>
    <lineage>
        <taxon>Bacteria</taxon>
        <taxon>Pseudomonadati</taxon>
        <taxon>Pseudomonadota</taxon>
        <taxon>Alphaproteobacteria</taxon>
        <taxon>Sphingomonadales</taxon>
        <taxon>Sphingosinicellaceae</taxon>
        <taxon>Sphingosinicella</taxon>
    </lineage>
</organism>
<comment type="caution">
    <text evidence="5">The sequence shown here is derived from an EMBL/GenBank/DDBJ whole genome shotgun (WGS) entry which is preliminary data.</text>
</comment>
<dbReference type="SUPFAM" id="SSF46894">
    <property type="entry name" value="C-terminal effector domain of the bipartite response regulators"/>
    <property type="match status" value="1"/>
</dbReference>
<evidence type="ECO:0000256" key="3">
    <source>
        <dbReference type="ARBA" id="ARBA00023163"/>
    </source>
</evidence>
<keyword evidence="1" id="KW-0805">Transcription regulation</keyword>
<proteinExistence type="predicted"/>
<dbReference type="PROSITE" id="PS50043">
    <property type="entry name" value="HTH_LUXR_2"/>
    <property type="match status" value="1"/>
</dbReference>
<dbReference type="InterPro" id="IPR036388">
    <property type="entry name" value="WH-like_DNA-bd_sf"/>
</dbReference>
<evidence type="ECO:0000256" key="2">
    <source>
        <dbReference type="ARBA" id="ARBA00023125"/>
    </source>
</evidence>
<dbReference type="PANTHER" id="PTHR44688:SF16">
    <property type="entry name" value="DNA-BINDING TRANSCRIPTIONAL ACTIVATOR DEVR_DOSR"/>
    <property type="match status" value="1"/>
</dbReference>
<dbReference type="PRINTS" id="PR00038">
    <property type="entry name" value="HTHLUXR"/>
</dbReference>
<protein>
    <submittedName>
        <fullName evidence="5">LuxR C-terminal-related transcriptional regulator</fullName>
    </submittedName>
</protein>
<gene>
    <name evidence="5" type="ORF">ACFQ00_15450</name>
</gene>
<dbReference type="RefSeq" id="WP_381492711.1">
    <property type="nucleotide sequence ID" value="NZ_JBHTIK010000011.1"/>
</dbReference>